<comment type="caution">
    <text evidence="2">The sequence shown here is derived from an EMBL/GenBank/DDBJ whole genome shotgun (WGS) entry which is preliminary data.</text>
</comment>
<organism evidence="2 3">
    <name type="scientific">Chryseobacterium geocarposphaerae</name>
    <dbReference type="NCBI Taxonomy" id="1416776"/>
    <lineage>
        <taxon>Bacteria</taxon>
        <taxon>Pseudomonadati</taxon>
        <taxon>Bacteroidota</taxon>
        <taxon>Flavobacteriia</taxon>
        <taxon>Flavobacteriales</taxon>
        <taxon>Weeksellaceae</taxon>
        <taxon>Chryseobacterium group</taxon>
        <taxon>Chryseobacterium</taxon>
    </lineage>
</organism>
<evidence type="ECO:0000313" key="3">
    <source>
        <dbReference type="Proteomes" id="UP001184853"/>
    </source>
</evidence>
<evidence type="ECO:0000256" key="1">
    <source>
        <dbReference type="SAM" id="Phobius"/>
    </source>
</evidence>
<name>A0ABU1LFD8_9FLAO</name>
<sequence>MLKICRKTAANQTPEQAAVKKITKKKIATTANPKHLLVMMIVVLSVFHASLL</sequence>
<accession>A0ABU1LFD8</accession>
<feature type="transmembrane region" description="Helical" evidence="1">
    <location>
        <begin position="35"/>
        <end position="51"/>
    </location>
</feature>
<keyword evidence="1" id="KW-0472">Membrane</keyword>
<keyword evidence="3" id="KW-1185">Reference proteome</keyword>
<gene>
    <name evidence="2" type="ORF">J2781_002371</name>
</gene>
<evidence type="ECO:0000313" key="2">
    <source>
        <dbReference type="EMBL" id="MDR6405442.1"/>
    </source>
</evidence>
<protein>
    <submittedName>
        <fullName evidence="2">Uncharacterized protein</fullName>
    </submittedName>
</protein>
<keyword evidence="1" id="KW-1133">Transmembrane helix</keyword>
<keyword evidence="1" id="KW-0812">Transmembrane</keyword>
<dbReference type="RefSeq" id="WP_181898073.1">
    <property type="nucleotide sequence ID" value="NZ_JAVDQS010000005.1"/>
</dbReference>
<proteinExistence type="predicted"/>
<reference evidence="2 3" key="1">
    <citation type="submission" date="2023-07" db="EMBL/GenBank/DDBJ databases">
        <title>Sorghum-associated microbial communities from plants grown in Nebraska, USA.</title>
        <authorList>
            <person name="Schachtman D."/>
        </authorList>
    </citation>
    <scope>NUCLEOTIDE SEQUENCE [LARGE SCALE GENOMIC DNA]</scope>
    <source>
        <strain evidence="2 3">DS1709</strain>
    </source>
</reference>
<dbReference type="Proteomes" id="UP001184853">
    <property type="component" value="Unassembled WGS sequence"/>
</dbReference>
<dbReference type="EMBL" id="JAVDQS010000005">
    <property type="protein sequence ID" value="MDR6405442.1"/>
    <property type="molecule type" value="Genomic_DNA"/>
</dbReference>